<name>A0ABQ8VGP4_9AGAR</name>
<proteinExistence type="predicted"/>
<comment type="caution">
    <text evidence="2">The sequence shown here is derived from an EMBL/GenBank/DDBJ whole genome shotgun (WGS) entry which is preliminary data.</text>
</comment>
<protein>
    <submittedName>
        <fullName evidence="2">Uncharacterized protein</fullName>
    </submittedName>
</protein>
<feature type="region of interest" description="Disordered" evidence="1">
    <location>
        <begin position="163"/>
        <end position="210"/>
    </location>
</feature>
<feature type="compositionally biased region" description="Low complexity" evidence="1">
    <location>
        <begin position="95"/>
        <end position="123"/>
    </location>
</feature>
<evidence type="ECO:0000313" key="3">
    <source>
        <dbReference type="Proteomes" id="UP001150217"/>
    </source>
</evidence>
<accession>A0ABQ8VGP4</accession>
<organism evidence="2 3">
    <name type="scientific">Lentinula lateritia</name>
    <dbReference type="NCBI Taxonomy" id="40482"/>
    <lineage>
        <taxon>Eukaryota</taxon>
        <taxon>Fungi</taxon>
        <taxon>Dikarya</taxon>
        <taxon>Basidiomycota</taxon>
        <taxon>Agaricomycotina</taxon>
        <taxon>Agaricomycetes</taxon>
        <taxon>Agaricomycetidae</taxon>
        <taxon>Agaricales</taxon>
        <taxon>Marasmiineae</taxon>
        <taxon>Omphalotaceae</taxon>
        <taxon>Lentinula</taxon>
    </lineage>
</organism>
<sequence length="210" mass="23208">MCIQKFGHTGFRIHKQNYMLDTTGKSRTLRPSKRPGGEHVFTLAAVDGYQTTIRFKSGRKHERRSSESPLRPLEPSLYITLNIMMIPSDSDFHKSQQGPVPSSSSQPPSPPLISSTTPTTTPPQKQEGCWCCFSCFKHCFGGCNRKRITRKELDERKQVVEGPGVNGLDLELGLGGTNSSSIREKEGITQTDGLANGEQESLPPPAYTQD</sequence>
<dbReference type="Proteomes" id="UP001150217">
    <property type="component" value="Unassembled WGS sequence"/>
</dbReference>
<gene>
    <name evidence="2" type="ORF">C8R41DRAFT_867054</name>
</gene>
<evidence type="ECO:0000256" key="1">
    <source>
        <dbReference type="SAM" id="MobiDB-lite"/>
    </source>
</evidence>
<feature type="region of interest" description="Disordered" evidence="1">
    <location>
        <begin position="89"/>
        <end position="123"/>
    </location>
</feature>
<keyword evidence="3" id="KW-1185">Reference proteome</keyword>
<evidence type="ECO:0000313" key="2">
    <source>
        <dbReference type="EMBL" id="KAJ4493415.1"/>
    </source>
</evidence>
<dbReference type="EMBL" id="JANVFT010000035">
    <property type="protein sequence ID" value="KAJ4493415.1"/>
    <property type="molecule type" value="Genomic_DNA"/>
</dbReference>
<reference evidence="2" key="1">
    <citation type="submission" date="2022-08" db="EMBL/GenBank/DDBJ databases">
        <title>A Global Phylogenomic Analysis of the Shiitake Genus Lentinula.</title>
        <authorList>
            <consortium name="DOE Joint Genome Institute"/>
            <person name="Sierra-Patev S."/>
            <person name="Min B."/>
            <person name="Naranjo-Ortiz M."/>
            <person name="Looney B."/>
            <person name="Konkel Z."/>
            <person name="Slot J.C."/>
            <person name="Sakamoto Y."/>
            <person name="Steenwyk J.L."/>
            <person name="Rokas A."/>
            <person name="Carro J."/>
            <person name="Camarero S."/>
            <person name="Ferreira P."/>
            <person name="Molpeceres G."/>
            <person name="Ruiz-Duenas F.J."/>
            <person name="Serrano A."/>
            <person name="Henrissat B."/>
            <person name="Drula E."/>
            <person name="Hughes K.W."/>
            <person name="Mata J.L."/>
            <person name="Ishikawa N.K."/>
            <person name="Vargas-Isla R."/>
            <person name="Ushijima S."/>
            <person name="Smith C.A."/>
            <person name="Ahrendt S."/>
            <person name="Andreopoulos W."/>
            <person name="He G."/>
            <person name="Labutti K."/>
            <person name="Lipzen A."/>
            <person name="Ng V."/>
            <person name="Riley R."/>
            <person name="Sandor L."/>
            <person name="Barry K."/>
            <person name="Martinez A.T."/>
            <person name="Xiao Y."/>
            <person name="Gibbons J.G."/>
            <person name="Terashima K."/>
            <person name="Grigoriev I.V."/>
            <person name="Hibbett D.S."/>
        </authorList>
    </citation>
    <scope>NUCLEOTIDE SEQUENCE</scope>
    <source>
        <strain evidence="2">RHP3577 ss4</strain>
    </source>
</reference>